<accession>X0SY43</accession>
<keyword evidence="1" id="KW-0472">Membrane</keyword>
<keyword evidence="1" id="KW-0812">Transmembrane</keyword>
<dbReference type="EMBL" id="BARS01009879">
    <property type="protein sequence ID" value="GAF80847.1"/>
    <property type="molecule type" value="Genomic_DNA"/>
</dbReference>
<sequence>MTAPRAKGNDYRFFRGQTGPPGSVVVKVPANDRDKREAFGLLEARHAPRGENPETFAASQSERQKQERLVLYDPGDPATGVLLEDLPGRLSVGLGGVLEAGSLRPIWTLLLALLALVGTLASVLVVA</sequence>
<organism evidence="2">
    <name type="scientific">marine sediment metagenome</name>
    <dbReference type="NCBI Taxonomy" id="412755"/>
    <lineage>
        <taxon>unclassified sequences</taxon>
        <taxon>metagenomes</taxon>
        <taxon>ecological metagenomes</taxon>
    </lineage>
</organism>
<evidence type="ECO:0008006" key="3">
    <source>
        <dbReference type="Google" id="ProtNLM"/>
    </source>
</evidence>
<proteinExistence type="predicted"/>
<evidence type="ECO:0000313" key="2">
    <source>
        <dbReference type="EMBL" id="GAF80847.1"/>
    </source>
</evidence>
<keyword evidence="1" id="KW-1133">Transmembrane helix</keyword>
<name>X0SY43_9ZZZZ</name>
<protein>
    <recommendedName>
        <fullName evidence="3">DUF3592 domain-containing protein</fullName>
    </recommendedName>
</protein>
<gene>
    <name evidence="2" type="ORF">S01H1_18470</name>
</gene>
<dbReference type="AlphaFoldDB" id="X0SY43"/>
<reference evidence="2" key="1">
    <citation type="journal article" date="2014" name="Front. Microbiol.">
        <title>High frequency of phylogenetically diverse reductive dehalogenase-homologous genes in deep subseafloor sedimentary metagenomes.</title>
        <authorList>
            <person name="Kawai M."/>
            <person name="Futagami T."/>
            <person name="Toyoda A."/>
            <person name="Takaki Y."/>
            <person name="Nishi S."/>
            <person name="Hori S."/>
            <person name="Arai W."/>
            <person name="Tsubouchi T."/>
            <person name="Morono Y."/>
            <person name="Uchiyama I."/>
            <person name="Ito T."/>
            <person name="Fujiyama A."/>
            <person name="Inagaki F."/>
            <person name="Takami H."/>
        </authorList>
    </citation>
    <scope>NUCLEOTIDE SEQUENCE</scope>
    <source>
        <strain evidence="2">Expedition CK06-06</strain>
    </source>
</reference>
<comment type="caution">
    <text evidence="2">The sequence shown here is derived from an EMBL/GenBank/DDBJ whole genome shotgun (WGS) entry which is preliminary data.</text>
</comment>
<evidence type="ECO:0000256" key="1">
    <source>
        <dbReference type="SAM" id="Phobius"/>
    </source>
</evidence>
<feature type="transmembrane region" description="Helical" evidence="1">
    <location>
        <begin position="106"/>
        <end position="126"/>
    </location>
</feature>